<name>A0A1L3LSC6_9HYPH</name>
<gene>
    <name evidence="2" type="ORF">SAMCFNEI73_pA0013</name>
</gene>
<organism evidence="2 3">
    <name type="scientific">Sinorhizobium americanum</name>
    <dbReference type="NCBI Taxonomy" id="194963"/>
    <lineage>
        <taxon>Bacteria</taxon>
        <taxon>Pseudomonadati</taxon>
        <taxon>Pseudomonadota</taxon>
        <taxon>Alphaproteobacteria</taxon>
        <taxon>Hyphomicrobiales</taxon>
        <taxon>Rhizobiaceae</taxon>
        <taxon>Sinorhizobium/Ensifer group</taxon>
        <taxon>Sinorhizobium</taxon>
    </lineage>
</organism>
<keyword evidence="2" id="KW-0808">Transferase</keyword>
<dbReference type="EMBL" id="CP013108">
    <property type="protein sequence ID" value="APG92990.1"/>
    <property type="molecule type" value="Genomic_DNA"/>
</dbReference>
<keyword evidence="2" id="KW-0032">Aminotransferase</keyword>
<evidence type="ECO:0000313" key="2">
    <source>
        <dbReference type="EMBL" id="APG92990.1"/>
    </source>
</evidence>
<proteinExistence type="predicted"/>
<dbReference type="GO" id="GO:0004069">
    <property type="term" value="F:L-aspartate:2-oxoglutarate aminotransferase activity"/>
    <property type="evidence" value="ECO:0007669"/>
    <property type="project" value="UniProtKB-EC"/>
</dbReference>
<keyword evidence="2" id="KW-0614">Plasmid</keyword>
<protein>
    <submittedName>
        <fullName evidence="2">Transcriptional regulator, GntR family domain / Aspartate aminotransferase</fullName>
        <ecNumber evidence="2">2.6.1.1</ecNumber>
    </submittedName>
</protein>
<dbReference type="AlphaFoldDB" id="A0A1L3LSC6"/>
<keyword evidence="1" id="KW-0732">Signal</keyword>
<reference evidence="2 3" key="1">
    <citation type="submission" date="2015-10" db="EMBL/GenBank/DDBJ databases">
        <title>Genomic differences between typical nodule nitrogen-fixing rhizobial strains and those coming from bean seeds.</title>
        <authorList>
            <person name="Peralta H."/>
            <person name="Aguilar-Vera A."/>
            <person name="Diaz R."/>
            <person name="Mora Y."/>
            <person name="Martinez-Batallar G."/>
            <person name="Salazar E."/>
            <person name="Vargas-Lagunas C."/>
            <person name="Encarnacion S."/>
            <person name="Girard L."/>
            <person name="Mora J."/>
        </authorList>
    </citation>
    <scope>NUCLEOTIDE SEQUENCE [LARGE SCALE GENOMIC DNA]</scope>
    <source>
        <strain evidence="2 3">CFNEI 73</strain>
        <plasmid evidence="2 3">A</plasmid>
    </source>
</reference>
<evidence type="ECO:0000256" key="1">
    <source>
        <dbReference type="SAM" id="SignalP"/>
    </source>
</evidence>
<feature type="signal peptide" evidence="1">
    <location>
        <begin position="1"/>
        <end position="20"/>
    </location>
</feature>
<dbReference type="KEGG" id="same:SAMCFNEI73_pA0013"/>
<keyword evidence="3" id="KW-1185">Reference proteome</keyword>
<feature type="chain" id="PRO_5012498878" evidence="1">
    <location>
        <begin position="21"/>
        <end position="814"/>
    </location>
</feature>
<dbReference type="Proteomes" id="UP000182306">
    <property type="component" value="Plasmid A"/>
</dbReference>
<sequence>MTWPARDICLSAIASLLALAEVAVAPETLIDGYGGKMKSFERPKGFKALIYPYARTTHELARDIQVDRKYLHRTHLDHLTRHTISNDDARSLKDYHQILSRVSTLSGRGRDGTVRPEFEHPTLDEILPHGGCDGIVHPNGSLLWRTASRTDLKEHNTVSKHANDGNQAEYFLYGLKRGEELSMRKIRGGLNLILFDLTRTGRGRLGEEWVERATRIYKTMRKMFPGTGFVAITEDPWTFDKARFDIFREMNDLRGRKTPPARSKTITAISPSVFKSSDTSVTWSGVETVHAKGFNGPGRKVMDDLRAVRHRVRRGGDPTGLAAINEIIAKLRRTACLPGSFPAFNQYLFNEHGQAVAADVIENYRISQQVQILRQPSQRAFVVGGSELAASLQEASTVMSAFNRTTPMSTMLETAIRRILNSSSKTLFMFRKQTLAEFAVDYLGRKIPDFQARLDNEMIVFSGPGGLSDIAGLAPSERNKFKRIFVLSPPRDGVLSFFARPWLPREVIILADGDTLKYSSRDACRLAEQVREPEIASRLKLFADVADKDVTGLGMAPIKLTETPDLPEEVHFPSESVINLVGAYNKFDGELIELTMEGGQTIIARPGSALVRLDTSRSIQTFRKIEAKDAHERDNICVISSSFVDRARLLLSIQANASEAIRDYHEEVSERFAKLRGLHESDKIRTLIEKMGDANLQIATVRRWVHLEKQLQARLEDVVTQAPRQPETFAKFTAALGIPTNLAKRFWHWGVRAQRSFRMKAGMEFHDAYLNILTDPDASLAFAGDAKRADEIARLIRLAEEFVSPVRSTRRFKP</sequence>
<geneLocation type="plasmid" evidence="2 3">
    <name>A</name>
</geneLocation>
<dbReference type="EC" id="2.6.1.1" evidence="2"/>
<accession>A0A1L3LSC6</accession>
<evidence type="ECO:0000313" key="3">
    <source>
        <dbReference type="Proteomes" id="UP000182306"/>
    </source>
</evidence>